<feature type="domain" description="PucR C-terminal helix-turn-helix" evidence="2">
    <location>
        <begin position="322"/>
        <end position="380"/>
    </location>
</feature>
<dbReference type="Proteomes" id="UP001165136">
    <property type="component" value="Unassembled WGS sequence"/>
</dbReference>
<evidence type="ECO:0000259" key="2">
    <source>
        <dbReference type="Pfam" id="PF13556"/>
    </source>
</evidence>
<dbReference type="RefSeq" id="WP_285488711.1">
    <property type="nucleotide sequence ID" value="NZ_BSTI01000014.1"/>
</dbReference>
<evidence type="ECO:0000256" key="1">
    <source>
        <dbReference type="ARBA" id="ARBA00006754"/>
    </source>
</evidence>
<proteinExistence type="inferred from homology"/>
<name>A0A9W6R3R0_9PSEU</name>
<sequence>MNLEGHVQAYADQLGRPIIVFDVDFNVIAFSVHDQDVDHARLAIILSHKGSSRARDSIREYRVGQADGPVRIPPLDGGQPRLVAPVRHERRLVGYLSSTIPEDGGPALEDDDRLRERRAQIGLILAAMALGNREHEDRALRLLTALLEGNGSQRAGAADELLASGLVSPVPHYTVIAIATPPRSEPSSATLRLVLDRALSSIPVFPTLKAVGAVIGSEAVLLVPYEIDAERLSALLGQPAFSGLHAGVGAAHAPLSDVHASRREARIALRGSGTDPARGRVVHWSELGLDRLLLQLPLEDLGVSDLPGAVQRLLETQSGPDLAQTLEKYLDCGCDAQRTAQELHVHRSTLYYRLDRVRAITGADLSDGGVRRELHTGLRVATLAGLR</sequence>
<dbReference type="Pfam" id="PF17853">
    <property type="entry name" value="GGDEF_2"/>
    <property type="match status" value="1"/>
</dbReference>
<organism evidence="4 5">
    <name type="scientific">Amycolatopsis taiwanensis</name>
    <dbReference type="NCBI Taxonomy" id="342230"/>
    <lineage>
        <taxon>Bacteria</taxon>
        <taxon>Bacillati</taxon>
        <taxon>Actinomycetota</taxon>
        <taxon>Actinomycetes</taxon>
        <taxon>Pseudonocardiales</taxon>
        <taxon>Pseudonocardiaceae</taxon>
        <taxon>Amycolatopsis</taxon>
    </lineage>
</organism>
<evidence type="ECO:0000313" key="4">
    <source>
        <dbReference type="EMBL" id="GLY68951.1"/>
    </source>
</evidence>
<protein>
    <submittedName>
        <fullName evidence="4">Transcriptional regulator</fullName>
    </submittedName>
</protein>
<dbReference type="InterPro" id="IPR025736">
    <property type="entry name" value="PucR_C-HTH_dom"/>
</dbReference>
<dbReference type="Pfam" id="PF13556">
    <property type="entry name" value="HTH_30"/>
    <property type="match status" value="1"/>
</dbReference>
<gene>
    <name evidence="4" type="ORF">Atai01_55700</name>
</gene>
<dbReference type="PANTHER" id="PTHR33744">
    <property type="entry name" value="CARBOHYDRATE DIACID REGULATOR"/>
    <property type="match status" value="1"/>
</dbReference>
<evidence type="ECO:0000313" key="5">
    <source>
        <dbReference type="Proteomes" id="UP001165136"/>
    </source>
</evidence>
<dbReference type="InterPro" id="IPR041522">
    <property type="entry name" value="CdaR_GGDEF"/>
</dbReference>
<evidence type="ECO:0000259" key="3">
    <source>
        <dbReference type="Pfam" id="PF17853"/>
    </source>
</evidence>
<dbReference type="AlphaFoldDB" id="A0A9W6R3R0"/>
<comment type="caution">
    <text evidence="4">The sequence shown here is derived from an EMBL/GenBank/DDBJ whole genome shotgun (WGS) entry which is preliminary data.</text>
</comment>
<keyword evidence="5" id="KW-1185">Reference proteome</keyword>
<reference evidence="4" key="1">
    <citation type="submission" date="2023-03" db="EMBL/GenBank/DDBJ databases">
        <title>Amycolatopsis taiwanensis NBRC 103393.</title>
        <authorList>
            <person name="Ichikawa N."/>
            <person name="Sato H."/>
            <person name="Tonouchi N."/>
        </authorList>
    </citation>
    <scope>NUCLEOTIDE SEQUENCE</scope>
    <source>
        <strain evidence="4">NBRC 103393</strain>
    </source>
</reference>
<dbReference type="InterPro" id="IPR051448">
    <property type="entry name" value="CdaR-like_regulators"/>
</dbReference>
<comment type="similarity">
    <text evidence="1">Belongs to the CdaR family.</text>
</comment>
<dbReference type="EMBL" id="BSTI01000014">
    <property type="protein sequence ID" value="GLY68951.1"/>
    <property type="molecule type" value="Genomic_DNA"/>
</dbReference>
<dbReference type="InterPro" id="IPR042070">
    <property type="entry name" value="PucR_C-HTH_sf"/>
</dbReference>
<dbReference type="Gene3D" id="1.10.10.2840">
    <property type="entry name" value="PucR C-terminal helix-turn-helix domain"/>
    <property type="match status" value="1"/>
</dbReference>
<accession>A0A9W6R3R0</accession>
<dbReference type="PANTHER" id="PTHR33744:SF17">
    <property type="entry name" value="CONSERVED PROTEIN"/>
    <property type="match status" value="1"/>
</dbReference>
<feature type="domain" description="CdaR GGDEF-like" evidence="3">
    <location>
        <begin position="171"/>
        <end position="270"/>
    </location>
</feature>